<dbReference type="EnsemblPlants" id="evm.model.06.648">
    <property type="protein sequence ID" value="cds.evm.model.06.648"/>
    <property type="gene ID" value="evm.TU.06.648"/>
</dbReference>
<dbReference type="Proteomes" id="UP000596661">
    <property type="component" value="Chromosome 6"/>
</dbReference>
<proteinExistence type="predicted"/>
<protein>
    <submittedName>
        <fullName evidence="2">Uncharacterized protein</fullName>
    </submittedName>
</protein>
<feature type="compositionally biased region" description="Basic residues" evidence="1">
    <location>
        <begin position="1"/>
        <end position="10"/>
    </location>
</feature>
<evidence type="ECO:0000313" key="3">
    <source>
        <dbReference type="Proteomes" id="UP000596661"/>
    </source>
</evidence>
<evidence type="ECO:0000313" key="2">
    <source>
        <dbReference type="EnsemblPlants" id="cds.evm.model.06.648"/>
    </source>
</evidence>
<reference evidence="2" key="1">
    <citation type="submission" date="2018-11" db="EMBL/GenBank/DDBJ databases">
        <authorList>
            <person name="Grassa J C."/>
        </authorList>
    </citation>
    <scope>NUCLEOTIDE SEQUENCE [LARGE SCALE GENOMIC DNA]</scope>
</reference>
<accession>A0A803PZ89</accession>
<feature type="region of interest" description="Disordered" evidence="1">
    <location>
        <begin position="1"/>
        <end position="51"/>
    </location>
</feature>
<reference evidence="2" key="2">
    <citation type="submission" date="2021-03" db="UniProtKB">
        <authorList>
            <consortium name="EnsemblPlants"/>
        </authorList>
    </citation>
    <scope>IDENTIFICATION</scope>
</reference>
<dbReference type="EMBL" id="UZAU01000575">
    <property type="status" value="NOT_ANNOTATED_CDS"/>
    <property type="molecule type" value="Genomic_DNA"/>
</dbReference>
<dbReference type="Gramene" id="evm.model.06.648">
    <property type="protein sequence ID" value="cds.evm.model.06.648"/>
    <property type="gene ID" value="evm.TU.06.648"/>
</dbReference>
<evidence type="ECO:0000256" key="1">
    <source>
        <dbReference type="SAM" id="MobiDB-lite"/>
    </source>
</evidence>
<organism evidence="2 3">
    <name type="scientific">Cannabis sativa</name>
    <name type="common">Hemp</name>
    <name type="synonym">Marijuana</name>
    <dbReference type="NCBI Taxonomy" id="3483"/>
    <lineage>
        <taxon>Eukaryota</taxon>
        <taxon>Viridiplantae</taxon>
        <taxon>Streptophyta</taxon>
        <taxon>Embryophyta</taxon>
        <taxon>Tracheophyta</taxon>
        <taxon>Spermatophyta</taxon>
        <taxon>Magnoliopsida</taxon>
        <taxon>eudicotyledons</taxon>
        <taxon>Gunneridae</taxon>
        <taxon>Pentapetalae</taxon>
        <taxon>rosids</taxon>
        <taxon>fabids</taxon>
        <taxon>Rosales</taxon>
        <taxon>Cannabaceae</taxon>
        <taxon>Cannabis</taxon>
    </lineage>
</organism>
<dbReference type="AlphaFoldDB" id="A0A803PZ89"/>
<keyword evidence="3" id="KW-1185">Reference proteome</keyword>
<name>A0A803PZ89_CANSA</name>
<sequence>MAKTRSKNAGKLKSATKLVRKKGSKGGLTEKQAQEMEGITGIDPLEHSEDEDDAIREIQGRRSMDDFFPASTVSL</sequence>